<dbReference type="EC" id="3.2.1.51" evidence="2"/>
<name>A0A9X2A4M0_9FLAO</name>
<reference evidence="8" key="1">
    <citation type="submission" date="2022-01" db="EMBL/GenBank/DDBJ databases">
        <title>Genome sequencing of Zunongwangia sp. M21534 genome.</title>
        <authorList>
            <person name="Chen Y."/>
            <person name="Dong C."/>
            <person name="Shao Z."/>
        </authorList>
    </citation>
    <scope>NUCLEOTIDE SEQUENCE</scope>
    <source>
        <strain evidence="8">MCCC M21534</strain>
    </source>
</reference>
<dbReference type="InterPro" id="IPR017853">
    <property type="entry name" value="GH"/>
</dbReference>
<keyword evidence="9" id="KW-1185">Reference proteome</keyword>
<evidence type="ECO:0000313" key="8">
    <source>
        <dbReference type="EMBL" id="MCL6220339.1"/>
    </source>
</evidence>
<evidence type="ECO:0000256" key="2">
    <source>
        <dbReference type="ARBA" id="ARBA00012662"/>
    </source>
</evidence>
<dbReference type="Proteomes" id="UP001139521">
    <property type="component" value="Unassembled WGS sequence"/>
</dbReference>
<dbReference type="GO" id="GO:0006004">
    <property type="term" value="P:fucose metabolic process"/>
    <property type="evidence" value="ECO:0007669"/>
    <property type="project" value="TreeGrafter"/>
</dbReference>
<dbReference type="RefSeq" id="WP_249603040.1">
    <property type="nucleotide sequence ID" value="NZ_JAKHSK010000038.1"/>
</dbReference>
<dbReference type="InterPro" id="IPR057739">
    <property type="entry name" value="Glyco_hydro_29_N"/>
</dbReference>
<gene>
    <name evidence="8" type="ORF">L1967_18765</name>
</gene>
<dbReference type="Pfam" id="PF01120">
    <property type="entry name" value="Alpha_L_fucos"/>
    <property type="match status" value="1"/>
</dbReference>
<dbReference type="Gene3D" id="2.60.40.1180">
    <property type="entry name" value="Golgi alpha-mannosidase II"/>
    <property type="match status" value="1"/>
</dbReference>
<dbReference type="SMART" id="SM00812">
    <property type="entry name" value="Alpha_L_fucos"/>
    <property type="match status" value="1"/>
</dbReference>
<dbReference type="InterPro" id="IPR031919">
    <property type="entry name" value="Fucosidase_C"/>
</dbReference>
<feature type="domain" description="Alpha-L-fucosidase C-terminal" evidence="7">
    <location>
        <begin position="497"/>
        <end position="578"/>
    </location>
</feature>
<dbReference type="Pfam" id="PF16757">
    <property type="entry name" value="Fucosidase_C"/>
    <property type="match status" value="1"/>
</dbReference>
<evidence type="ECO:0000259" key="6">
    <source>
        <dbReference type="Pfam" id="PF01120"/>
    </source>
</evidence>
<sequence length="583" mass="66330">MLTAPILLVGCKNSTAISEVSTTEMNYELPAIPDTHTLKENSVPLENSDTFEQVTIDIPITQGPYKPTWASIEHNYPGTPEWLREAKLGLWVHFGPQSSGNSGDWYARRLYIPGTKAYKNHIKNYGHPSKIGYKEVLREWNPEKLDPQKLVNIYKDAGFRFLIIQGVHHDQFDLWESKYQPWNAKNLGPKRDLLKEWKQAAREANMRFGITFHHEYSWWWWQTAFQADQEGSLAGVPYDGNLSLEDGKGTWWEGYDPRLLYGINLREYEGVASAANSAWSPPPAGIFKNHLNYANWYSKWWAARMMDAVDKYQPDFIYTDGTDQQPFSGYGTGTGYKSNAMQHVIADYYNKTLKRRGKVDVFSIVKFRKKTNGTVNTEEGGIPQQIKTDQAWIAETPVGDWFYAPDFTYSSKAVIRYLLEEVARDGNVGLCVSLLPDGSLDAGSSQMLKEMGEWMRINGEGIYGSYAWKIIGEGENDKLNVLPGGKIGARQANHKFSTADIRFTKGKDDKLYVWVMAVPKAGEKLQIKCLGLNDNLLQKKIKQVKLLGYSGALDWQQEDENLFITCPDEMPFNIAIGFQIDIE</sequence>
<evidence type="ECO:0000256" key="3">
    <source>
        <dbReference type="ARBA" id="ARBA00022729"/>
    </source>
</evidence>
<dbReference type="InterPro" id="IPR000933">
    <property type="entry name" value="Glyco_hydro_29"/>
</dbReference>
<organism evidence="8 9">
    <name type="scientific">Zunongwangia pacifica</name>
    <dbReference type="NCBI Taxonomy" id="2911062"/>
    <lineage>
        <taxon>Bacteria</taxon>
        <taxon>Pseudomonadati</taxon>
        <taxon>Bacteroidota</taxon>
        <taxon>Flavobacteriia</taxon>
        <taxon>Flavobacteriales</taxon>
        <taxon>Flavobacteriaceae</taxon>
        <taxon>Zunongwangia</taxon>
    </lineage>
</organism>
<dbReference type="EMBL" id="JAKHSK010000038">
    <property type="protein sequence ID" value="MCL6220339.1"/>
    <property type="molecule type" value="Genomic_DNA"/>
</dbReference>
<evidence type="ECO:0000256" key="5">
    <source>
        <dbReference type="ARBA" id="ARBA00023295"/>
    </source>
</evidence>
<dbReference type="AlphaFoldDB" id="A0A9X2A4M0"/>
<keyword evidence="4" id="KW-0378">Hydrolase</keyword>
<comment type="caution">
    <text evidence="8">The sequence shown here is derived from an EMBL/GenBank/DDBJ whole genome shotgun (WGS) entry which is preliminary data.</text>
</comment>
<dbReference type="GO" id="GO:0016139">
    <property type="term" value="P:glycoside catabolic process"/>
    <property type="evidence" value="ECO:0007669"/>
    <property type="project" value="TreeGrafter"/>
</dbReference>
<dbReference type="InterPro" id="IPR013780">
    <property type="entry name" value="Glyco_hydro_b"/>
</dbReference>
<dbReference type="GO" id="GO:0004560">
    <property type="term" value="F:alpha-L-fucosidase activity"/>
    <property type="evidence" value="ECO:0007669"/>
    <property type="project" value="InterPro"/>
</dbReference>
<accession>A0A9X2A4M0</accession>
<keyword evidence="5" id="KW-0326">Glycosidase</keyword>
<feature type="domain" description="Glycoside hydrolase family 29 N-terminal" evidence="6">
    <location>
        <begin position="60"/>
        <end position="460"/>
    </location>
</feature>
<dbReference type="PANTHER" id="PTHR10030:SF37">
    <property type="entry name" value="ALPHA-L-FUCOSIDASE-RELATED"/>
    <property type="match status" value="1"/>
</dbReference>
<dbReference type="PANTHER" id="PTHR10030">
    <property type="entry name" value="ALPHA-L-FUCOSIDASE"/>
    <property type="match status" value="1"/>
</dbReference>
<evidence type="ECO:0000256" key="4">
    <source>
        <dbReference type="ARBA" id="ARBA00022801"/>
    </source>
</evidence>
<protein>
    <recommendedName>
        <fullName evidence="2">alpha-L-fucosidase</fullName>
        <ecNumber evidence="2">3.2.1.51</ecNumber>
    </recommendedName>
</protein>
<evidence type="ECO:0000256" key="1">
    <source>
        <dbReference type="ARBA" id="ARBA00007951"/>
    </source>
</evidence>
<dbReference type="GO" id="GO:0005764">
    <property type="term" value="C:lysosome"/>
    <property type="evidence" value="ECO:0007669"/>
    <property type="project" value="TreeGrafter"/>
</dbReference>
<dbReference type="SUPFAM" id="SSF51445">
    <property type="entry name" value="(Trans)glycosidases"/>
    <property type="match status" value="1"/>
</dbReference>
<evidence type="ECO:0000259" key="7">
    <source>
        <dbReference type="Pfam" id="PF16757"/>
    </source>
</evidence>
<proteinExistence type="inferred from homology"/>
<comment type="similarity">
    <text evidence="1">Belongs to the glycosyl hydrolase 29 family.</text>
</comment>
<dbReference type="Gene3D" id="3.20.20.80">
    <property type="entry name" value="Glycosidases"/>
    <property type="match status" value="1"/>
</dbReference>
<evidence type="ECO:0000313" key="9">
    <source>
        <dbReference type="Proteomes" id="UP001139521"/>
    </source>
</evidence>
<keyword evidence="3" id="KW-0732">Signal</keyword>